<name>G6YIT0_9HYPH</name>
<organism evidence="1 2">
    <name type="scientific">Mesorhizobium amorphae CCNWGS0123</name>
    <dbReference type="NCBI Taxonomy" id="1082933"/>
    <lineage>
        <taxon>Bacteria</taxon>
        <taxon>Pseudomonadati</taxon>
        <taxon>Pseudomonadota</taxon>
        <taxon>Alphaproteobacteria</taxon>
        <taxon>Hyphomicrobiales</taxon>
        <taxon>Phyllobacteriaceae</taxon>
        <taxon>Mesorhizobium</taxon>
    </lineage>
</organism>
<sequence length="49" mass="5614">MIAIWTNAGTIIVFDPEVGTASGRSEHEAWKEIERRKAMKQERRAVLQC</sequence>
<keyword evidence="2" id="KW-1185">Reference proteome</keyword>
<dbReference type="EMBL" id="AGSN01000206">
    <property type="protein sequence ID" value="EHH05885.1"/>
    <property type="molecule type" value="Genomic_DNA"/>
</dbReference>
<dbReference type="RefSeq" id="WP_006205676.1">
    <property type="nucleotide sequence ID" value="NZ_AGSN01000206.1"/>
</dbReference>
<dbReference type="AlphaFoldDB" id="G6YIT0"/>
<accession>G6YIT0</accession>
<protein>
    <submittedName>
        <fullName evidence="1">Uncharacterized protein</fullName>
    </submittedName>
</protein>
<dbReference type="PATRIC" id="fig|1082933.3.peg.5738"/>
<dbReference type="Proteomes" id="UP000002949">
    <property type="component" value="Unassembled WGS sequence"/>
</dbReference>
<gene>
    <name evidence="1" type="ORF">MEA186_29527</name>
</gene>
<evidence type="ECO:0000313" key="2">
    <source>
        <dbReference type="Proteomes" id="UP000002949"/>
    </source>
</evidence>
<reference evidence="1 2" key="1">
    <citation type="journal article" date="2012" name="J. Bacteriol.">
        <title>Draft Genome Sequence of Plant Growth-Promoting Rhizobium Mesorhizobium amorphae, Isolated from Zinc-Lead Mine Tailings.</title>
        <authorList>
            <person name="Hao X."/>
            <person name="Lin Y."/>
            <person name="Johnstone L."/>
            <person name="Baltrus D.A."/>
            <person name="Miller S.J."/>
            <person name="Wei G."/>
            <person name="Rensing C."/>
        </authorList>
    </citation>
    <scope>NUCLEOTIDE SEQUENCE [LARGE SCALE GENOMIC DNA]</scope>
    <source>
        <strain evidence="1 2">CCNWGS0123</strain>
    </source>
</reference>
<evidence type="ECO:0000313" key="1">
    <source>
        <dbReference type="EMBL" id="EHH05885.1"/>
    </source>
</evidence>
<proteinExistence type="predicted"/>